<feature type="compositionally biased region" description="Basic and acidic residues" evidence="1">
    <location>
        <begin position="67"/>
        <end position="84"/>
    </location>
</feature>
<dbReference type="EMBL" id="JAKNSF020000023">
    <property type="protein sequence ID" value="KAK7731126.1"/>
    <property type="molecule type" value="Genomic_DNA"/>
</dbReference>
<accession>A0ABR1PAP6</accession>
<proteinExistence type="predicted"/>
<evidence type="ECO:0000313" key="3">
    <source>
        <dbReference type="Proteomes" id="UP001430848"/>
    </source>
</evidence>
<feature type="compositionally biased region" description="Basic residues" evidence="1">
    <location>
        <begin position="85"/>
        <end position="94"/>
    </location>
</feature>
<keyword evidence="3" id="KW-1185">Reference proteome</keyword>
<organism evidence="2 3">
    <name type="scientific">Diaporthe eres</name>
    <name type="common">Phomopsis oblonga</name>
    <dbReference type="NCBI Taxonomy" id="83184"/>
    <lineage>
        <taxon>Eukaryota</taxon>
        <taxon>Fungi</taxon>
        <taxon>Dikarya</taxon>
        <taxon>Ascomycota</taxon>
        <taxon>Pezizomycotina</taxon>
        <taxon>Sordariomycetes</taxon>
        <taxon>Sordariomycetidae</taxon>
        <taxon>Diaporthales</taxon>
        <taxon>Diaporthaceae</taxon>
        <taxon>Diaporthe</taxon>
        <taxon>Diaporthe eres species complex</taxon>
    </lineage>
</organism>
<comment type="caution">
    <text evidence="2">The sequence shown here is derived from an EMBL/GenBank/DDBJ whole genome shotgun (WGS) entry which is preliminary data.</text>
</comment>
<reference evidence="2 3" key="1">
    <citation type="submission" date="2024-02" db="EMBL/GenBank/DDBJ databases">
        <title>De novo assembly and annotation of 12 fungi associated with fruit tree decline syndrome in Ontario, Canada.</title>
        <authorList>
            <person name="Sulman M."/>
            <person name="Ellouze W."/>
            <person name="Ilyukhin E."/>
        </authorList>
    </citation>
    <scope>NUCLEOTIDE SEQUENCE [LARGE SCALE GENOMIC DNA]</scope>
    <source>
        <strain evidence="2 3">M169</strain>
    </source>
</reference>
<dbReference type="Proteomes" id="UP001430848">
    <property type="component" value="Unassembled WGS sequence"/>
</dbReference>
<protein>
    <submittedName>
        <fullName evidence="2">Uncharacterized protein</fullName>
    </submittedName>
</protein>
<feature type="region of interest" description="Disordered" evidence="1">
    <location>
        <begin position="25"/>
        <end position="131"/>
    </location>
</feature>
<sequence length="214" mass="24077">MEERGKNGLIDQDSAFAEATTDTAFKAKATSKEGGYDPTIKVEDDEERPRSASEYDGTHVGNSPEFGMDRQKRKATEDIGTMDRKGKRLTRSKNGKQPASQQPGHFEPKVSQPSFSEAPPPVANKTPTPAAHIYRNDQGGVEIRPTVGWQFREIKGIKKVWYDGKWRPLIQDQPSFKGVCEKGGWIVPIMARSKDASLEQRRRWELQGRVEFNS</sequence>
<feature type="compositionally biased region" description="Basic and acidic residues" evidence="1">
    <location>
        <begin position="47"/>
        <end position="57"/>
    </location>
</feature>
<evidence type="ECO:0000313" key="2">
    <source>
        <dbReference type="EMBL" id="KAK7731126.1"/>
    </source>
</evidence>
<name>A0ABR1PAP6_DIAER</name>
<evidence type="ECO:0000256" key="1">
    <source>
        <dbReference type="SAM" id="MobiDB-lite"/>
    </source>
</evidence>
<gene>
    <name evidence="2" type="ORF">SLS63_005401</name>
</gene>